<dbReference type="STRING" id="425514.SAMN05443550_108155"/>
<name>A0A1H4FVH6_9SPHI</name>
<organism evidence="1 2">
    <name type="scientific">Pedobacter hartonius</name>
    <dbReference type="NCBI Taxonomy" id="425514"/>
    <lineage>
        <taxon>Bacteria</taxon>
        <taxon>Pseudomonadati</taxon>
        <taxon>Bacteroidota</taxon>
        <taxon>Sphingobacteriia</taxon>
        <taxon>Sphingobacteriales</taxon>
        <taxon>Sphingobacteriaceae</taxon>
        <taxon>Pedobacter</taxon>
    </lineage>
</organism>
<dbReference type="Proteomes" id="UP000198850">
    <property type="component" value="Unassembled WGS sequence"/>
</dbReference>
<evidence type="ECO:0000313" key="1">
    <source>
        <dbReference type="EMBL" id="SEB01107.1"/>
    </source>
</evidence>
<keyword evidence="2" id="KW-1185">Reference proteome</keyword>
<sequence>MQEIALTIGVVVLVAFFFSPYELTMEEDDV</sequence>
<accession>A0A1H4FVH6</accession>
<protein>
    <submittedName>
        <fullName evidence="1">Uncharacterized protein</fullName>
    </submittedName>
</protein>
<dbReference type="EMBL" id="FNRA01000008">
    <property type="protein sequence ID" value="SEB01107.1"/>
    <property type="molecule type" value="Genomic_DNA"/>
</dbReference>
<gene>
    <name evidence="1" type="ORF">SAMN05443550_108155</name>
</gene>
<reference evidence="1 2" key="1">
    <citation type="submission" date="2016-10" db="EMBL/GenBank/DDBJ databases">
        <authorList>
            <person name="de Groot N.N."/>
        </authorList>
    </citation>
    <scope>NUCLEOTIDE SEQUENCE [LARGE SCALE GENOMIC DNA]</scope>
    <source>
        <strain evidence="1 2">DSM 19033</strain>
    </source>
</reference>
<proteinExistence type="predicted"/>
<dbReference type="AlphaFoldDB" id="A0A1H4FVH6"/>
<evidence type="ECO:0000313" key="2">
    <source>
        <dbReference type="Proteomes" id="UP000198850"/>
    </source>
</evidence>